<gene>
    <name evidence="1" type="ORF">O1611_g1615</name>
</gene>
<accession>A0ACC2JWV8</accession>
<sequence length="414" mass="47270">MSFLSRVLRRLSRRTPLQPRVFTNTNFPRIPQDYKIEEETIPHYLAADYYPVRIGEVFASRYQVVGKLGFGLHSTVWLARDLNHVALKVYLHSQSEVLGNAGDNELAIYKRMAERASRHPGRGAVRALLDSFRITGPDGEHLCLVHPPLGESVASAVQRTMPRRLRTFGLRFVLGDILLALEYLHEDCQIIHTGKNISPLIYNSTTYSSPRFLRADIRADNIMFGIVDTSILTDFEEEEIRDPSPRKEVDGRTIYASRTIRDNGRLGPPVLCDFSSAAFGEEEHLHCVQPRTYRSPEIWDLYEERSMFGGIDPEHNEYRRRAHLAEIMAVLGPPPKDLLARGNLTSKFFSPEGKFIGGIDVPAPRSLEATEINLDGEDQRRFLEFVRKMVHWDPAQRSTAGELFQDPWLQDETK</sequence>
<protein>
    <submittedName>
        <fullName evidence="1">Uncharacterized protein</fullName>
    </submittedName>
</protein>
<proteinExistence type="predicted"/>
<evidence type="ECO:0000313" key="1">
    <source>
        <dbReference type="EMBL" id="KAJ8132004.1"/>
    </source>
</evidence>
<keyword evidence="2" id="KW-1185">Reference proteome</keyword>
<comment type="caution">
    <text evidence="1">The sequence shown here is derived from an EMBL/GenBank/DDBJ whole genome shotgun (WGS) entry which is preliminary data.</text>
</comment>
<reference evidence="1" key="1">
    <citation type="submission" date="2022-12" db="EMBL/GenBank/DDBJ databases">
        <title>Genome Sequence of Lasiodiplodia mahajangana.</title>
        <authorList>
            <person name="Buettner E."/>
        </authorList>
    </citation>
    <scope>NUCLEOTIDE SEQUENCE</scope>
    <source>
        <strain evidence="1">VT137</strain>
    </source>
</reference>
<name>A0ACC2JWV8_9PEZI</name>
<organism evidence="1 2">
    <name type="scientific">Lasiodiplodia mahajangana</name>
    <dbReference type="NCBI Taxonomy" id="1108764"/>
    <lineage>
        <taxon>Eukaryota</taxon>
        <taxon>Fungi</taxon>
        <taxon>Dikarya</taxon>
        <taxon>Ascomycota</taxon>
        <taxon>Pezizomycotina</taxon>
        <taxon>Dothideomycetes</taxon>
        <taxon>Dothideomycetes incertae sedis</taxon>
        <taxon>Botryosphaeriales</taxon>
        <taxon>Botryosphaeriaceae</taxon>
        <taxon>Lasiodiplodia</taxon>
    </lineage>
</organism>
<evidence type="ECO:0000313" key="2">
    <source>
        <dbReference type="Proteomes" id="UP001153332"/>
    </source>
</evidence>
<dbReference type="EMBL" id="JAPUUL010000193">
    <property type="protein sequence ID" value="KAJ8132004.1"/>
    <property type="molecule type" value="Genomic_DNA"/>
</dbReference>
<dbReference type="Proteomes" id="UP001153332">
    <property type="component" value="Unassembled WGS sequence"/>
</dbReference>